<gene>
    <name evidence="8" type="ORF">V5R04_12810</name>
</gene>
<dbReference type="InterPro" id="IPR004006">
    <property type="entry name" value="DhaK_dom"/>
</dbReference>
<dbReference type="Gene3D" id="3.40.50.10440">
    <property type="entry name" value="Dihydroxyacetone kinase, domain 1"/>
    <property type="match status" value="1"/>
</dbReference>
<dbReference type="PANTHER" id="PTHR28629">
    <property type="entry name" value="TRIOKINASE/FMN CYCLASE"/>
    <property type="match status" value="1"/>
</dbReference>
<evidence type="ECO:0000256" key="5">
    <source>
        <dbReference type="SAM" id="Coils"/>
    </source>
</evidence>
<evidence type="ECO:0000256" key="3">
    <source>
        <dbReference type="ARBA" id="ARBA00022777"/>
    </source>
</evidence>
<keyword evidence="3 8" id="KW-0418">Kinase</keyword>
<dbReference type="Gene3D" id="1.25.40.340">
    <property type="match status" value="1"/>
</dbReference>
<dbReference type="EMBL" id="CP146203">
    <property type="protein sequence ID" value="XBH21084.1"/>
    <property type="molecule type" value="Genomic_DNA"/>
</dbReference>
<protein>
    <submittedName>
        <fullName evidence="8">Dihydroxyacetone kinase family protein</fullName>
    </submittedName>
</protein>
<evidence type="ECO:0000259" key="6">
    <source>
        <dbReference type="PROSITE" id="PS51480"/>
    </source>
</evidence>
<dbReference type="FunFam" id="3.40.50.10440:FF:000001">
    <property type="entry name" value="Dihydroxyacetone kinase, DhaK subunit"/>
    <property type="match status" value="1"/>
</dbReference>
<dbReference type="GO" id="GO:0005524">
    <property type="term" value="F:ATP binding"/>
    <property type="evidence" value="ECO:0007669"/>
    <property type="project" value="UniProtKB-KW"/>
</dbReference>
<dbReference type="SUPFAM" id="SSF82549">
    <property type="entry name" value="DAK1/DegV-like"/>
    <property type="match status" value="1"/>
</dbReference>
<keyword evidence="2" id="KW-0547">Nucleotide-binding</keyword>
<evidence type="ECO:0000256" key="2">
    <source>
        <dbReference type="ARBA" id="ARBA00022741"/>
    </source>
</evidence>
<dbReference type="GO" id="GO:0019563">
    <property type="term" value="P:glycerol catabolic process"/>
    <property type="evidence" value="ECO:0007669"/>
    <property type="project" value="TreeGrafter"/>
</dbReference>
<reference evidence="8" key="1">
    <citation type="submission" date="2024-02" db="EMBL/GenBank/DDBJ databases">
        <title>Tomenella chthoni gen. nov. sp. nov., a member of the family Jonesiaceae isolated from bat guano.</title>
        <authorList>
            <person name="Miller S.L."/>
            <person name="King J."/>
            <person name="Sankaranarayanan K."/>
            <person name="Lawson P.A."/>
        </authorList>
    </citation>
    <scope>NUCLEOTIDE SEQUENCE</scope>
    <source>
        <strain evidence="8">BS-20</strain>
    </source>
</reference>
<feature type="domain" description="DhaK" evidence="7">
    <location>
        <begin position="24"/>
        <end position="343"/>
    </location>
</feature>
<dbReference type="Pfam" id="PF02734">
    <property type="entry name" value="Dak2"/>
    <property type="match status" value="1"/>
</dbReference>
<dbReference type="SUPFAM" id="SSF101473">
    <property type="entry name" value="DhaL-like"/>
    <property type="match status" value="1"/>
</dbReference>
<dbReference type="PANTHER" id="PTHR28629:SF4">
    <property type="entry name" value="TRIOKINASE_FMN CYCLASE"/>
    <property type="match status" value="1"/>
</dbReference>
<evidence type="ECO:0000313" key="8">
    <source>
        <dbReference type="EMBL" id="XBH21084.1"/>
    </source>
</evidence>
<evidence type="ECO:0000256" key="4">
    <source>
        <dbReference type="ARBA" id="ARBA00022840"/>
    </source>
</evidence>
<accession>A0AAU7DUS5</accession>
<organism evidence="8">
    <name type="scientific">Jonesiaceae bacterium BS-20</name>
    <dbReference type="NCBI Taxonomy" id="3120821"/>
    <lineage>
        <taxon>Bacteria</taxon>
        <taxon>Bacillati</taxon>
        <taxon>Actinomycetota</taxon>
        <taxon>Actinomycetes</taxon>
        <taxon>Micrococcales</taxon>
        <taxon>Jonesiaceae</taxon>
    </lineage>
</organism>
<keyword evidence="1" id="KW-0808">Transferase</keyword>
<keyword evidence="4" id="KW-0067">ATP-binding</keyword>
<dbReference type="PROSITE" id="PS51481">
    <property type="entry name" value="DHAK"/>
    <property type="match status" value="1"/>
</dbReference>
<dbReference type="SMART" id="SM01120">
    <property type="entry name" value="Dak2"/>
    <property type="match status" value="1"/>
</dbReference>
<dbReference type="NCBIfam" id="NF011049">
    <property type="entry name" value="PRK14479.1"/>
    <property type="match status" value="1"/>
</dbReference>
<evidence type="ECO:0000256" key="1">
    <source>
        <dbReference type="ARBA" id="ARBA00022679"/>
    </source>
</evidence>
<feature type="domain" description="DhaL" evidence="6">
    <location>
        <begin position="381"/>
        <end position="583"/>
    </location>
</feature>
<dbReference type="Pfam" id="PF02733">
    <property type="entry name" value="Dak1"/>
    <property type="match status" value="1"/>
</dbReference>
<feature type="coiled-coil region" evidence="5">
    <location>
        <begin position="380"/>
        <end position="407"/>
    </location>
</feature>
<dbReference type="FunFam" id="1.25.40.340:FF:000002">
    <property type="entry name" value="Dihydroxyacetone kinase, L subunit"/>
    <property type="match status" value="1"/>
</dbReference>
<name>A0AAU7DUS5_9MICO</name>
<dbReference type="AlphaFoldDB" id="A0AAU7DUS5"/>
<sequence>MSNLLLGTATLNEEMTMDASISNDPEEFAEDALEGFAQLHNRYVRQVPGGVVRRVPGDTGKVAVLLGGGSGHYPAFAGLVGPGFADGAVVGNVFTSPSAQYGYSVGKAAHRGSGVIFAYGNYAGDVMNFGVASRQLQAEGIEARNVIVTDDILSAPVSEMQRRRGIAGDFNVFKFLSAAAETGANIDEVERIGNLANDRTRTAGIALGGCTMPGADQQLFTVPEGKMAIGLGIHGEPGLKTVDLGTAKEIATYLAQTVLAEAPGDSKRIAVLLNGLGSTKYEELFIVWKDTAKILMSQGYTLVMPEVGELVTSLDMAGLSLTVTWLNDELEPLWTAHARTPAWTRHAQEQGDVEGLDDGAAQQDELSEIPQGSAASQGLAAQILLALERALQVIRNAEAQLADLDSIAGDGDHGRGMVRGLSAAYESAKKSVTAGAGAGTVLQAAGDAWGAKAGGTSGILWGSALRSAGAVLGDQQLPNHEAISAAAQAFVRSLESLGQARVGDKTMLDAVIPWEHALSETLGEGKDLSEAWETAVQVAHESAQDTAKLAAKRGRARTHQDASIGNPDPGAVSFALIVDSLMGELQQ</sequence>
<dbReference type="InterPro" id="IPR004007">
    <property type="entry name" value="DhaL_dom"/>
</dbReference>
<keyword evidence="5" id="KW-0175">Coiled coil</keyword>
<dbReference type="InterPro" id="IPR036117">
    <property type="entry name" value="DhaL_dom_sf"/>
</dbReference>
<dbReference type="GO" id="GO:0005829">
    <property type="term" value="C:cytosol"/>
    <property type="evidence" value="ECO:0007669"/>
    <property type="project" value="TreeGrafter"/>
</dbReference>
<dbReference type="GO" id="GO:0004371">
    <property type="term" value="F:glycerone kinase activity"/>
    <property type="evidence" value="ECO:0007669"/>
    <property type="project" value="InterPro"/>
</dbReference>
<proteinExistence type="predicted"/>
<dbReference type="InterPro" id="IPR050861">
    <property type="entry name" value="Dihydroxyacetone_Kinase"/>
</dbReference>
<dbReference type="PROSITE" id="PS51480">
    <property type="entry name" value="DHAL"/>
    <property type="match status" value="1"/>
</dbReference>
<dbReference type="Gene3D" id="3.30.1180.20">
    <property type="entry name" value="Dihydroxyacetone kinase, domain 2"/>
    <property type="match status" value="1"/>
</dbReference>
<evidence type="ECO:0000259" key="7">
    <source>
        <dbReference type="PROSITE" id="PS51481"/>
    </source>
</evidence>